<proteinExistence type="predicted"/>
<sequence length="336" mass="37549">MEGPAGTNWKNLAAWTLFPLWFILLILTTGYITTSFSDMSQSLTQEIGCLPDDSFSISQYGYDQWAPTGFFEISIPIVTLASFTNVKVIDVSWDVVVGRGGQALLVFVSWRVFAKYMTTSMARKPATYTTFWVIFMHQEATLFSVCRLLRDFVLYRGPASLLAAAFIFYTATFALIFPTLSSSMTGYKSDTQAFIGDGDGNLLKWADFQRVVYIVHDGERAGLENEQVIHLDRDDVEKYGFEGRYVGSTEFDGKLIEGDALNISGSYIDDTSSDLYAGAWCREDACPYRTSANALFTAKTAQLFRLDDIVGEGSCQPVPDVRLSTQDFEKNFRVAN</sequence>
<dbReference type="OrthoDB" id="3903561at2759"/>
<name>A0A9P1GZ64_9PEZI</name>
<protein>
    <submittedName>
        <fullName evidence="2">Uncharacterized protein</fullName>
    </submittedName>
</protein>
<keyword evidence="1" id="KW-0812">Transmembrane</keyword>
<dbReference type="Proteomes" id="UP000838763">
    <property type="component" value="Unassembled WGS sequence"/>
</dbReference>
<keyword evidence="1" id="KW-1133">Transmembrane helix</keyword>
<dbReference type="AlphaFoldDB" id="A0A9P1GZ64"/>
<accession>A0A9P1GZ64</accession>
<comment type="caution">
    <text evidence="2">The sequence shown here is derived from an EMBL/GenBank/DDBJ whole genome shotgun (WGS) entry which is preliminary data.</text>
</comment>
<evidence type="ECO:0000313" key="2">
    <source>
        <dbReference type="EMBL" id="CAI4213578.1"/>
    </source>
</evidence>
<dbReference type="EMBL" id="CALLCH030000008">
    <property type="protein sequence ID" value="CAI4213578.1"/>
    <property type="molecule type" value="Genomic_DNA"/>
</dbReference>
<keyword evidence="3" id="KW-1185">Reference proteome</keyword>
<keyword evidence="1" id="KW-0472">Membrane</keyword>
<organism evidence="2 3">
    <name type="scientific">Parascedosporium putredinis</name>
    <dbReference type="NCBI Taxonomy" id="1442378"/>
    <lineage>
        <taxon>Eukaryota</taxon>
        <taxon>Fungi</taxon>
        <taxon>Dikarya</taxon>
        <taxon>Ascomycota</taxon>
        <taxon>Pezizomycotina</taxon>
        <taxon>Sordariomycetes</taxon>
        <taxon>Hypocreomycetidae</taxon>
        <taxon>Microascales</taxon>
        <taxon>Microascaceae</taxon>
        <taxon>Parascedosporium</taxon>
    </lineage>
</organism>
<gene>
    <name evidence="2" type="ORF">PPNO1_LOCUS3324</name>
</gene>
<reference evidence="2" key="1">
    <citation type="submission" date="2022-11" db="EMBL/GenBank/DDBJ databases">
        <authorList>
            <person name="Scott C."/>
            <person name="Bruce N."/>
        </authorList>
    </citation>
    <scope>NUCLEOTIDE SEQUENCE</scope>
</reference>
<feature type="transmembrane region" description="Helical" evidence="1">
    <location>
        <begin position="12"/>
        <end position="32"/>
    </location>
</feature>
<evidence type="ECO:0000313" key="3">
    <source>
        <dbReference type="Proteomes" id="UP000838763"/>
    </source>
</evidence>
<feature type="transmembrane region" description="Helical" evidence="1">
    <location>
        <begin position="159"/>
        <end position="180"/>
    </location>
</feature>
<evidence type="ECO:0000256" key="1">
    <source>
        <dbReference type="SAM" id="Phobius"/>
    </source>
</evidence>